<feature type="chain" id="PRO_5045927150" description="Septum formation initiator" evidence="2">
    <location>
        <begin position="22"/>
        <end position="150"/>
    </location>
</feature>
<keyword evidence="4" id="KW-1185">Reference proteome</keyword>
<protein>
    <recommendedName>
        <fullName evidence="5">Septum formation initiator</fullName>
    </recommendedName>
</protein>
<gene>
    <name evidence="3" type="ORF">ACFOYY_25365</name>
</gene>
<evidence type="ECO:0000256" key="2">
    <source>
        <dbReference type="SAM" id="SignalP"/>
    </source>
</evidence>
<sequence length="150" mass="15184">MKRRSLAAVLGWVAVACATTATTTWAIALLGQGLSRQVVSPMSHAEITQALAAATAAGETGGPPSPSEGAGGVSRAFTTPGGSVVGTCVTGQASLLAWSPAQGYATDDVSEGPGPYASLEFESENDKITVRITCVRGTPTMTLKEDGDRD</sequence>
<evidence type="ECO:0008006" key="5">
    <source>
        <dbReference type="Google" id="ProtNLM"/>
    </source>
</evidence>
<dbReference type="EMBL" id="JBHSBC010000031">
    <property type="protein sequence ID" value="MFC3983481.1"/>
    <property type="molecule type" value="Genomic_DNA"/>
</dbReference>
<evidence type="ECO:0000313" key="4">
    <source>
        <dbReference type="Proteomes" id="UP001595698"/>
    </source>
</evidence>
<dbReference type="RefSeq" id="WP_386192703.1">
    <property type="nucleotide sequence ID" value="NZ_JBHSBC010000031.1"/>
</dbReference>
<feature type="signal peptide" evidence="2">
    <location>
        <begin position="1"/>
        <end position="21"/>
    </location>
</feature>
<dbReference type="Proteomes" id="UP001595698">
    <property type="component" value="Unassembled WGS sequence"/>
</dbReference>
<accession>A0ABV8F6G3</accession>
<organism evidence="3 4">
    <name type="scientific">Streptosporangium jomthongense</name>
    <dbReference type="NCBI Taxonomy" id="1193683"/>
    <lineage>
        <taxon>Bacteria</taxon>
        <taxon>Bacillati</taxon>
        <taxon>Actinomycetota</taxon>
        <taxon>Actinomycetes</taxon>
        <taxon>Streptosporangiales</taxon>
        <taxon>Streptosporangiaceae</taxon>
        <taxon>Streptosporangium</taxon>
    </lineage>
</organism>
<proteinExistence type="predicted"/>
<evidence type="ECO:0000313" key="3">
    <source>
        <dbReference type="EMBL" id="MFC3983481.1"/>
    </source>
</evidence>
<reference evidence="4" key="1">
    <citation type="journal article" date="2019" name="Int. J. Syst. Evol. Microbiol.">
        <title>The Global Catalogue of Microorganisms (GCM) 10K type strain sequencing project: providing services to taxonomists for standard genome sequencing and annotation.</title>
        <authorList>
            <consortium name="The Broad Institute Genomics Platform"/>
            <consortium name="The Broad Institute Genome Sequencing Center for Infectious Disease"/>
            <person name="Wu L."/>
            <person name="Ma J."/>
        </authorList>
    </citation>
    <scope>NUCLEOTIDE SEQUENCE [LARGE SCALE GENOMIC DNA]</scope>
    <source>
        <strain evidence="4">TBRC 7912</strain>
    </source>
</reference>
<evidence type="ECO:0000256" key="1">
    <source>
        <dbReference type="SAM" id="MobiDB-lite"/>
    </source>
</evidence>
<feature type="region of interest" description="Disordered" evidence="1">
    <location>
        <begin position="54"/>
        <end position="76"/>
    </location>
</feature>
<name>A0ABV8F6G3_9ACTN</name>
<comment type="caution">
    <text evidence="3">The sequence shown here is derived from an EMBL/GenBank/DDBJ whole genome shotgun (WGS) entry which is preliminary data.</text>
</comment>
<dbReference type="PROSITE" id="PS51257">
    <property type="entry name" value="PROKAR_LIPOPROTEIN"/>
    <property type="match status" value="1"/>
</dbReference>
<keyword evidence="2" id="KW-0732">Signal</keyword>